<sequence length="469" mass="53641">MNYILYFNKLLRKKPQCYKHYLFILTKNMSVLCRYDRNFAAKVSKFSSLKMSTIKVLNSHFCNPAILLRNCCLCRQYSDWSLGVSRLEQDWRDVVSEAEQIVGYPTSFLNLRWLFNDEIANTAIHLRKLVGTNHPLLKSAKNLLIGSKSNLQSVGLIVLLVSKAAGFNPQDFTRDQYDSGVLHSQRAVAEIVEMKRTGHMIHKTMVNLQEKEKHGDKYKDLLYGNKIVLLTGDYLLATCLKNLGGLRNNAVTELISTGLRDLVEGDFFGEHDDLNNPLPTIPKGSNDVIRHYDWETEDNLKILGSNEFLGQGKDEWKLRTMLTSGSILGKGCQGAMKLANRGQQMERDAYILGGHLALIWQLYLDVKDFFTHPYSYSLVGAPVILAMWEYPTVYGFLLEHKLEGKPMDYKQLYYAVQGTRAIEYLSLFLDEELDAIMRYSNKFPVDDAKQALQKMATTIHAEALQYMEK</sequence>
<dbReference type="Proteomes" id="UP001549921">
    <property type="component" value="Unassembled WGS sequence"/>
</dbReference>
<dbReference type="PANTHER" id="PTHR12001:SF55">
    <property type="entry name" value="ALL TRANS-POLYPRENYL-DIPHOSPHATE SYNTHASE PDSS2"/>
    <property type="match status" value="1"/>
</dbReference>
<dbReference type="PANTHER" id="PTHR12001">
    <property type="entry name" value="GERANYLGERANYL PYROPHOSPHATE SYNTHASE"/>
    <property type="match status" value="1"/>
</dbReference>
<dbReference type="SUPFAM" id="SSF48576">
    <property type="entry name" value="Terpenoid synthases"/>
    <property type="match status" value="1"/>
</dbReference>
<dbReference type="EMBL" id="JBEDNZ010000020">
    <property type="protein sequence ID" value="KAL0819390.1"/>
    <property type="molecule type" value="Genomic_DNA"/>
</dbReference>
<comment type="caution">
    <text evidence="1">The sequence shown here is derived from an EMBL/GenBank/DDBJ whole genome shotgun (WGS) entry which is preliminary data.</text>
</comment>
<evidence type="ECO:0000313" key="2">
    <source>
        <dbReference type="Proteomes" id="UP001549921"/>
    </source>
</evidence>
<accession>A0ABD0SHR4</accession>
<name>A0ABD0SHR4_LOXSC</name>
<proteinExistence type="predicted"/>
<evidence type="ECO:0000313" key="1">
    <source>
        <dbReference type="EMBL" id="KAL0819390.1"/>
    </source>
</evidence>
<reference evidence="1 2" key="1">
    <citation type="submission" date="2024-06" db="EMBL/GenBank/DDBJ databases">
        <title>A chromosome-level genome assembly of beet webworm, Loxostege sticticalis.</title>
        <authorList>
            <person name="Zhang Y."/>
        </authorList>
    </citation>
    <scope>NUCLEOTIDE SEQUENCE [LARGE SCALE GENOMIC DNA]</scope>
    <source>
        <strain evidence="1">AQ028</strain>
        <tissue evidence="1">Male pupae</tissue>
    </source>
</reference>
<dbReference type="InterPro" id="IPR008949">
    <property type="entry name" value="Isoprenoid_synthase_dom_sf"/>
</dbReference>
<dbReference type="AlphaFoldDB" id="A0ABD0SHR4"/>
<dbReference type="Gene3D" id="1.10.600.10">
    <property type="entry name" value="Farnesyl Diphosphate Synthase"/>
    <property type="match status" value="1"/>
</dbReference>
<gene>
    <name evidence="1" type="ORF">ABMA28_007506</name>
</gene>
<organism evidence="1 2">
    <name type="scientific">Loxostege sticticalis</name>
    <name type="common">Beet webworm moth</name>
    <dbReference type="NCBI Taxonomy" id="481309"/>
    <lineage>
        <taxon>Eukaryota</taxon>
        <taxon>Metazoa</taxon>
        <taxon>Ecdysozoa</taxon>
        <taxon>Arthropoda</taxon>
        <taxon>Hexapoda</taxon>
        <taxon>Insecta</taxon>
        <taxon>Pterygota</taxon>
        <taxon>Neoptera</taxon>
        <taxon>Endopterygota</taxon>
        <taxon>Lepidoptera</taxon>
        <taxon>Glossata</taxon>
        <taxon>Ditrysia</taxon>
        <taxon>Pyraloidea</taxon>
        <taxon>Crambidae</taxon>
        <taxon>Pyraustinae</taxon>
        <taxon>Loxostege</taxon>
    </lineage>
</organism>
<protein>
    <submittedName>
        <fullName evidence="1">Uncharacterized protein</fullName>
    </submittedName>
</protein>